<evidence type="ECO:0000313" key="2">
    <source>
        <dbReference type="Proteomes" id="UP001230005"/>
    </source>
</evidence>
<comment type="caution">
    <text evidence="1">The sequence shown here is derived from an EMBL/GenBank/DDBJ whole genome shotgun (WGS) entry which is preliminary data.</text>
</comment>
<name>A0ABT9ZQ10_9BACI</name>
<dbReference type="RefSeq" id="WP_307320648.1">
    <property type="nucleotide sequence ID" value="NZ_JAUSUG010000001.1"/>
</dbReference>
<dbReference type="Pfam" id="PF19585">
    <property type="entry name" value="DUF6092"/>
    <property type="match status" value="1"/>
</dbReference>
<dbReference type="InterPro" id="IPR046074">
    <property type="entry name" value="DUF6092"/>
</dbReference>
<organism evidence="1 2">
    <name type="scientific">Evansella vedderi</name>
    <dbReference type="NCBI Taxonomy" id="38282"/>
    <lineage>
        <taxon>Bacteria</taxon>
        <taxon>Bacillati</taxon>
        <taxon>Bacillota</taxon>
        <taxon>Bacilli</taxon>
        <taxon>Bacillales</taxon>
        <taxon>Bacillaceae</taxon>
        <taxon>Evansella</taxon>
    </lineage>
</organism>
<dbReference type="EMBL" id="JAUSUG010000001">
    <property type="protein sequence ID" value="MDQ0252807.1"/>
    <property type="molecule type" value="Genomic_DNA"/>
</dbReference>
<reference evidence="1 2" key="1">
    <citation type="submission" date="2023-07" db="EMBL/GenBank/DDBJ databases">
        <title>Genomic Encyclopedia of Type Strains, Phase IV (KMG-IV): sequencing the most valuable type-strain genomes for metagenomic binning, comparative biology and taxonomic classification.</title>
        <authorList>
            <person name="Goeker M."/>
        </authorList>
    </citation>
    <scope>NUCLEOTIDE SEQUENCE [LARGE SCALE GENOMIC DNA]</scope>
    <source>
        <strain evidence="1 2">DSM 9768</strain>
    </source>
</reference>
<evidence type="ECO:0000313" key="1">
    <source>
        <dbReference type="EMBL" id="MDQ0252807.1"/>
    </source>
</evidence>
<gene>
    <name evidence="1" type="ORF">J2S74_000179</name>
</gene>
<accession>A0ABT9ZQ10</accession>
<dbReference type="Proteomes" id="UP001230005">
    <property type="component" value="Unassembled WGS sequence"/>
</dbReference>
<proteinExistence type="predicted"/>
<sequence length="106" mass="12064">MKDTTTAKINAVNDESQERLLDFVGYVLTSTRGLYREPQSYGPMRMIDTLEKAINLLKEQGLDHKSLDDVMKVVRENRWQATSNPEAFAEAIDSALERLVKITFGE</sequence>
<protein>
    <submittedName>
        <fullName evidence="1">Uncharacterized protein</fullName>
    </submittedName>
</protein>
<keyword evidence="2" id="KW-1185">Reference proteome</keyword>